<evidence type="ECO:0000313" key="3">
    <source>
        <dbReference type="EMBL" id="PSK80102.1"/>
    </source>
</evidence>
<protein>
    <submittedName>
        <fullName evidence="3">HNH endonuclease</fullName>
    </submittedName>
</protein>
<comment type="similarity">
    <text evidence="1">Belongs to the Rv1128c/1148c/1588c/1702c/1945/3466 family.</text>
</comment>
<feature type="domain" description="HNH nuclease" evidence="2">
    <location>
        <begin position="346"/>
        <end position="399"/>
    </location>
</feature>
<comment type="caution">
    <text evidence="3">The sequence shown here is derived from an EMBL/GenBank/DDBJ whole genome shotgun (WGS) entry which is preliminary data.</text>
</comment>
<keyword evidence="4" id="KW-1185">Reference proteome</keyword>
<feature type="non-terminal residue" evidence="3">
    <location>
        <position position="416"/>
    </location>
</feature>
<dbReference type="Proteomes" id="UP000240542">
    <property type="component" value="Unassembled WGS sequence"/>
</dbReference>
<dbReference type="Gene3D" id="1.10.30.50">
    <property type="match status" value="1"/>
</dbReference>
<evidence type="ECO:0000313" key="4">
    <source>
        <dbReference type="Proteomes" id="UP000240542"/>
    </source>
</evidence>
<dbReference type="InterPro" id="IPR002711">
    <property type="entry name" value="HNH"/>
</dbReference>
<dbReference type="OrthoDB" id="3432470at2"/>
<dbReference type="EMBL" id="PYGA01000072">
    <property type="protein sequence ID" value="PSK80102.1"/>
    <property type="molecule type" value="Genomic_DNA"/>
</dbReference>
<dbReference type="GO" id="GO:0008270">
    <property type="term" value="F:zinc ion binding"/>
    <property type="evidence" value="ECO:0007669"/>
    <property type="project" value="InterPro"/>
</dbReference>
<accession>A0A2P8C565</accession>
<proteinExistence type="inferred from homology"/>
<keyword evidence="3" id="KW-0540">Nuclease</keyword>
<dbReference type="CDD" id="cd00085">
    <property type="entry name" value="HNHc"/>
    <property type="match status" value="1"/>
</dbReference>
<organism evidence="3 4">
    <name type="scientific">Murinocardiopsis flavida</name>
    <dbReference type="NCBI Taxonomy" id="645275"/>
    <lineage>
        <taxon>Bacteria</taxon>
        <taxon>Bacillati</taxon>
        <taxon>Actinomycetota</taxon>
        <taxon>Actinomycetes</taxon>
        <taxon>Streptosporangiales</taxon>
        <taxon>Nocardiopsidaceae</taxon>
        <taxon>Murinocardiopsis</taxon>
    </lineage>
</organism>
<reference evidence="3 4" key="1">
    <citation type="submission" date="2018-03" db="EMBL/GenBank/DDBJ databases">
        <title>Genomic Encyclopedia of Archaeal and Bacterial Type Strains, Phase II (KMG-II): from individual species to whole genera.</title>
        <authorList>
            <person name="Goeker M."/>
        </authorList>
    </citation>
    <scope>NUCLEOTIDE SEQUENCE [LARGE SCALE GENOMIC DNA]</scope>
    <source>
        <strain evidence="3 4">DSM 45312</strain>
    </source>
</reference>
<keyword evidence="3" id="KW-0378">Hydrolase</keyword>
<dbReference type="GO" id="GO:0004519">
    <property type="term" value="F:endonuclease activity"/>
    <property type="evidence" value="ECO:0007669"/>
    <property type="project" value="UniProtKB-KW"/>
</dbReference>
<evidence type="ECO:0000256" key="1">
    <source>
        <dbReference type="ARBA" id="ARBA00023450"/>
    </source>
</evidence>
<gene>
    <name evidence="3" type="ORF">CLV63_1721</name>
</gene>
<dbReference type="SMART" id="SM00507">
    <property type="entry name" value="HNHc"/>
    <property type="match status" value="1"/>
</dbReference>
<dbReference type="Pfam" id="PF02720">
    <property type="entry name" value="DUF222"/>
    <property type="match status" value="1"/>
</dbReference>
<dbReference type="RefSeq" id="WP_106587180.1">
    <property type="nucleotide sequence ID" value="NZ_PYGA01000072.1"/>
</dbReference>
<name>A0A2P8C565_9ACTN</name>
<dbReference type="Pfam" id="PF01844">
    <property type="entry name" value="HNH"/>
    <property type="match status" value="1"/>
</dbReference>
<dbReference type="GO" id="GO:0003676">
    <property type="term" value="F:nucleic acid binding"/>
    <property type="evidence" value="ECO:0007669"/>
    <property type="project" value="InterPro"/>
</dbReference>
<evidence type="ECO:0000259" key="2">
    <source>
        <dbReference type="SMART" id="SM00507"/>
    </source>
</evidence>
<sequence length="416" mass="45327">MNDKPAASHPTPGPLPRVRALLAEAEHLLRGELDTPIPPGAAPAIADEITATLGGIGRIQSATARLAERARTNAGMASSGFKNLADWMSCANGLTRAEGAHYALLGQPPEGMDATTRAVDQQHITASKAARIAYWIKRCATHRDRAAHPTETHFTTAAQDVLLPLAARRDTTCRDLDLAGRGLYATLHPYEHDKTERDLHDQRGASLFHDRDRGGFHFSMQGSSADYDRLRTALDAFTAPPEPGDTRSASQRRYDAAMEMVDFALSHSGDLPWRGGEPAQVRLTMGLDTLRGEPGAPPATSDHGTVYPLSAARLAAKDAKVRPIITDPVTGTPLDVGRSQRICPPRLRNAVMARYSSCAWEDGCDRPIAWCQVDHKTAWWDGGATDLDNLQPLCAAHNLAKEHRRAAHERRTRTHR</sequence>
<dbReference type="InterPro" id="IPR003615">
    <property type="entry name" value="HNH_nuc"/>
</dbReference>
<dbReference type="AlphaFoldDB" id="A0A2P8C565"/>
<keyword evidence="3" id="KW-0255">Endonuclease</keyword>
<dbReference type="InterPro" id="IPR003870">
    <property type="entry name" value="DUF222"/>
</dbReference>